<gene>
    <name evidence="2" type="ORF">SAMN02910280_1154</name>
</gene>
<keyword evidence="1" id="KW-0812">Transmembrane</keyword>
<organism evidence="2 3">
    <name type="scientific">Ruminococcus flavefaciens</name>
    <dbReference type="NCBI Taxonomy" id="1265"/>
    <lineage>
        <taxon>Bacteria</taxon>
        <taxon>Bacillati</taxon>
        <taxon>Bacillota</taxon>
        <taxon>Clostridia</taxon>
        <taxon>Eubacteriales</taxon>
        <taxon>Oscillospiraceae</taxon>
        <taxon>Ruminococcus</taxon>
    </lineage>
</organism>
<evidence type="ECO:0000256" key="1">
    <source>
        <dbReference type="SAM" id="Phobius"/>
    </source>
</evidence>
<sequence>MKKEAPKDNIWQKYKIEILIGLFTSLLWFFVEHIINTVPRIGRNVIETLSNYVYTNAAKFSINTILTMFVSFLVGWALAIAIRPIMQYREIRKLEKEIEVLKTDNNANKKKEDNLSKEYKKEKRIDIGPLIVLIVFVFMLYMNVYKPIFLNSSFDLDIKMIKPYTDNKTVMMLESDWTRMKSKDDYDKIYDTINKIKEENNLPKK</sequence>
<dbReference type="EMBL" id="FPIP01000002">
    <property type="protein sequence ID" value="SFW21910.1"/>
    <property type="molecule type" value="Genomic_DNA"/>
</dbReference>
<evidence type="ECO:0000313" key="3">
    <source>
        <dbReference type="Proteomes" id="UP000183461"/>
    </source>
</evidence>
<proteinExistence type="predicted"/>
<dbReference type="Proteomes" id="UP000183461">
    <property type="component" value="Unassembled WGS sequence"/>
</dbReference>
<reference evidence="3" key="1">
    <citation type="submission" date="2016-11" db="EMBL/GenBank/DDBJ databases">
        <authorList>
            <person name="Varghese N."/>
            <person name="Submissions S."/>
        </authorList>
    </citation>
    <scope>NUCLEOTIDE SEQUENCE [LARGE SCALE GENOMIC DNA]</scope>
    <source>
        <strain evidence="3">YL228</strain>
    </source>
</reference>
<evidence type="ECO:0000313" key="2">
    <source>
        <dbReference type="EMBL" id="SFW21910.1"/>
    </source>
</evidence>
<dbReference type="AlphaFoldDB" id="A0A1K1MJ22"/>
<dbReference type="RefSeq" id="WP_072299522.1">
    <property type="nucleotide sequence ID" value="NZ_FPIP01000002.1"/>
</dbReference>
<keyword evidence="1" id="KW-0472">Membrane</keyword>
<keyword evidence="1" id="KW-1133">Transmembrane helix</keyword>
<feature type="transmembrane region" description="Helical" evidence="1">
    <location>
        <begin position="127"/>
        <end position="145"/>
    </location>
</feature>
<feature type="transmembrane region" description="Helical" evidence="1">
    <location>
        <begin position="60"/>
        <end position="82"/>
    </location>
</feature>
<accession>A0A1K1MJ22</accession>
<name>A0A1K1MJ22_RUMFL</name>
<feature type="transmembrane region" description="Helical" evidence="1">
    <location>
        <begin position="16"/>
        <end position="35"/>
    </location>
</feature>
<protein>
    <submittedName>
        <fullName evidence="2">Uncharacterized protein</fullName>
    </submittedName>
</protein>